<protein>
    <submittedName>
        <fullName evidence="1">Uncharacterized protein</fullName>
    </submittedName>
</protein>
<dbReference type="SUPFAM" id="SSF50969">
    <property type="entry name" value="YVTN repeat-like/Quinoprotein amine dehydrogenase"/>
    <property type="match status" value="1"/>
</dbReference>
<keyword evidence="2" id="KW-1185">Reference proteome</keyword>
<dbReference type="HOGENOM" id="CLU_695721_0_0_4"/>
<dbReference type="InterPro" id="IPR011044">
    <property type="entry name" value="Quino_amine_DH_bsu"/>
</dbReference>
<proteinExistence type="predicted"/>
<name>E7RXJ4_9BURK</name>
<accession>E7RXJ4</accession>
<organism evidence="1 2">
    <name type="scientific">Lautropia mirabilis ATCC 51599</name>
    <dbReference type="NCBI Taxonomy" id="887898"/>
    <lineage>
        <taxon>Bacteria</taxon>
        <taxon>Pseudomonadati</taxon>
        <taxon>Pseudomonadota</taxon>
        <taxon>Betaproteobacteria</taxon>
        <taxon>Burkholderiales</taxon>
        <taxon>Burkholderiaceae</taxon>
        <taxon>Lautropia</taxon>
    </lineage>
</organism>
<dbReference type="AlphaFoldDB" id="E7RXJ4"/>
<evidence type="ECO:0000313" key="2">
    <source>
        <dbReference type="Proteomes" id="UP000011021"/>
    </source>
</evidence>
<dbReference type="Proteomes" id="UP000011021">
    <property type="component" value="Unassembled WGS sequence"/>
</dbReference>
<reference evidence="1 2" key="1">
    <citation type="submission" date="2010-12" db="EMBL/GenBank/DDBJ databases">
        <authorList>
            <person name="Muzny D."/>
            <person name="Qin X."/>
            <person name="Deng J."/>
            <person name="Jiang H."/>
            <person name="Liu Y."/>
            <person name="Qu J."/>
            <person name="Song X.-Z."/>
            <person name="Zhang L."/>
            <person name="Thornton R."/>
            <person name="Coyle M."/>
            <person name="Francisco L."/>
            <person name="Jackson L."/>
            <person name="Javaid M."/>
            <person name="Korchina V."/>
            <person name="Kovar C."/>
            <person name="Mata R."/>
            <person name="Mathew T."/>
            <person name="Ngo R."/>
            <person name="Nguyen L."/>
            <person name="Nguyen N."/>
            <person name="Okwuonu G."/>
            <person name="Ongeri F."/>
            <person name="Pham C."/>
            <person name="Simmons D."/>
            <person name="Wilczek-Boney K."/>
            <person name="Hale W."/>
            <person name="Jakkamsetti A."/>
            <person name="Pham P."/>
            <person name="Ruth R."/>
            <person name="San Lucas F."/>
            <person name="Warren J."/>
            <person name="Zhang J."/>
            <person name="Zhao Z."/>
            <person name="Zhou C."/>
            <person name="Zhu D."/>
            <person name="Lee S."/>
            <person name="Bess C."/>
            <person name="Blankenburg K."/>
            <person name="Forbes L."/>
            <person name="Fu Q."/>
            <person name="Gubbala S."/>
            <person name="Hirani K."/>
            <person name="Jayaseelan J.C."/>
            <person name="Lara F."/>
            <person name="Munidasa M."/>
            <person name="Palculict T."/>
            <person name="Patil S."/>
            <person name="Pu L.-L."/>
            <person name="Saada N."/>
            <person name="Tang L."/>
            <person name="Weissenberger G."/>
            <person name="Zhu Y."/>
            <person name="Hemphill L."/>
            <person name="Shang Y."/>
            <person name="Youmans B."/>
            <person name="Ayvaz T."/>
            <person name="Ross M."/>
            <person name="Santibanez J."/>
            <person name="Aqrawi P."/>
            <person name="Gross S."/>
            <person name="Joshi V."/>
            <person name="Fowler G."/>
            <person name="Nazareth L."/>
            <person name="Reid J."/>
            <person name="Worley K."/>
            <person name="Petrosino J."/>
            <person name="Highlander S."/>
            <person name="Gibbs R."/>
        </authorList>
    </citation>
    <scope>NUCLEOTIDE SEQUENCE [LARGE SCALE GENOMIC DNA]</scope>
    <source>
        <strain evidence="1 2">ATCC 51599</strain>
    </source>
</reference>
<evidence type="ECO:0000313" key="1">
    <source>
        <dbReference type="EMBL" id="EFV94990.1"/>
    </source>
</evidence>
<comment type="caution">
    <text evidence="1">The sequence shown here is derived from an EMBL/GenBank/DDBJ whole genome shotgun (WGS) entry which is preliminary data.</text>
</comment>
<sequence length="390" mass="44224">MPSGPMSKGPDDQHEAMKRVVKSIYAPTRYVFVADRFSNFISVTDIVSGEHIETLYFSMRPNVFEMARDDAMMAVGAYEVPAIEFMNLKTRERRRVELPSPVFQIFFVPQTNLVAVGLRDQVGMINYKDFTVRIFPRRFDSDQRDALINTYYSLLFSSFSQSFWVLDEDRPCIYHRYGGAEPLDAPWETIDLSKHIGTGSGLGIGVASPEDDLLAMTTDDGSEGLVYFPAQDKVLSTGPMRTVGSTNEPMIMPYIDAYSKHVIFADVTGNVAMFDLVNGNGTPERFRVNFSPRFVRTGWLESTWILAGDKGIMFQSFKDPSDRKIVRFVPEVMNMWVTGDSKTALYTLDEGAPYIYRFDIRTREQLPPIRVRGVTMASMLRMGSNNSICY</sequence>
<gene>
    <name evidence="1" type="ORF">HMPREF0551_1407</name>
</gene>
<dbReference type="EMBL" id="AEQP01000008">
    <property type="protein sequence ID" value="EFV94990.1"/>
    <property type="molecule type" value="Genomic_DNA"/>
</dbReference>